<dbReference type="GO" id="GO:0016020">
    <property type="term" value="C:membrane"/>
    <property type="evidence" value="ECO:0007669"/>
    <property type="project" value="UniProtKB-SubCell"/>
</dbReference>
<evidence type="ECO:0000256" key="1">
    <source>
        <dbReference type="ARBA" id="ARBA00004141"/>
    </source>
</evidence>
<evidence type="ECO:0000256" key="3">
    <source>
        <dbReference type="ARBA" id="ARBA00022989"/>
    </source>
</evidence>
<evidence type="ECO:0000313" key="9">
    <source>
        <dbReference type="Proteomes" id="UP001392437"/>
    </source>
</evidence>
<organism evidence="8 9">
    <name type="scientific">Apiospora kogelbergensis</name>
    <dbReference type="NCBI Taxonomy" id="1337665"/>
    <lineage>
        <taxon>Eukaryota</taxon>
        <taxon>Fungi</taxon>
        <taxon>Dikarya</taxon>
        <taxon>Ascomycota</taxon>
        <taxon>Pezizomycotina</taxon>
        <taxon>Sordariomycetes</taxon>
        <taxon>Xylariomycetidae</taxon>
        <taxon>Amphisphaeriales</taxon>
        <taxon>Apiosporaceae</taxon>
        <taxon>Apiospora</taxon>
    </lineage>
</organism>
<dbReference type="Proteomes" id="UP001392437">
    <property type="component" value="Unassembled WGS sequence"/>
</dbReference>
<protein>
    <recommendedName>
        <fullName evidence="7">Rhodopsin domain-containing protein</fullName>
    </recommendedName>
</protein>
<proteinExistence type="inferred from homology"/>
<reference evidence="8 9" key="1">
    <citation type="submission" date="2023-01" db="EMBL/GenBank/DDBJ databases">
        <title>Analysis of 21 Apiospora genomes using comparative genomics revels a genus with tremendous synthesis potential of carbohydrate active enzymes and secondary metabolites.</title>
        <authorList>
            <person name="Sorensen T."/>
        </authorList>
    </citation>
    <scope>NUCLEOTIDE SEQUENCE [LARGE SCALE GENOMIC DNA]</scope>
    <source>
        <strain evidence="8 9">CBS 117206</strain>
    </source>
</reference>
<comment type="caution">
    <text evidence="8">The sequence shown here is derived from an EMBL/GenBank/DDBJ whole genome shotgun (WGS) entry which is preliminary data.</text>
</comment>
<comment type="similarity">
    <text evidence="5">Belongs to the SAT4 family.</text>
</comment>
<name>A0AAW0QHI6_9PEZI</name>
<keyword evidence="4 6" id="KW-0472">Membrane</keyword>
<dbReference type="InterPro" id="IPR052337">
    <property type="entry name" value="SAT4-like"/>
</dbReference>
<dbReference type="EMBL" id="JAQQWP010000011">
    <property type="protein sequence ID" value="KAK8096207.1"/>
    <property type="molecule type" value="Genomic_DNA"/>
</dbReference>
<evidence type="ECO:0000256" key="2">
    <source>
        <dbReference type="ARBA" id="ARBA00022692"/>
    </source>
</evidence>
<keyword evidence="3 6" id="KW-1133">Transmembrane helix</keyword>
<evidence type="ECO:0000256" key="4">
    <source>
        <dbReference type="ARBA" id="ARBA00023136"/>
    </source>
</evidence>
<comment type="subcellular location">
    <subcellularLocation>
        <location evidence="1">Membrane</location>
        <topology evidence="1">Multi-pass membrane protein</topology>
    </subcellularLocation>
</comment>
<evidence type="ECO:0000256" key="5">
    <source>
        <dbReference type="ARBA" id="ARBA00038359"/>
    </source>
</evidence>
<dbReference type="PANTHER" id="PTHR33048">
    <property type="entry name" value="PTH11-LIKE INTEGRAL MEMBRANE PROTEIN (AFU_ORTHOLOGUE AFUA_5G11245)"/>
    <property type="match status" value="1"/>
</dbReference>
<dbReference type="PANTHER" id="PTHR33048:SF156">
    <property type="entry name" value="INTEGRAL MEMBRANE PROTEIN"/>
    <property type="match status" value="1"/>
</dbReference>
<keyword evidence="9" id="KW-1185">Reference proteome</keyword>
<dbReference type="Pfam" id="PF20684">
    <property type="entry name" value="Fung_rhodopsin"/>
    <property type="match status" value="1"/>
</dbReference>
<evidence type="ECO:0000313" key="8">
    <source>
        <dbReference type="EMBL" id="KAK8096207.1"/>
    </source>
</evidence>
<gene>
    <name evidence="8" type="ORF">PG999_014229</name>
</gene>
<dbReference type="AlphaFoldDB" id="A0AAW0QHI6"/>
<evidence type="ECO:0000256" key="6">
    <source>
        <dbReference type="SAM" id="Phobius"/>
    </source>
</evidence>
<feature type="transmembrane region" description="Helical" evidence="6">
    <location>
        <begin position="125"/>
        <end position="150"/>
    </location>
</feature>
<accession>A0AAW0QHI6</accession>
<keyword evidence="2 6" id="KW-0812">Transmembrane</keyword>
<sequence>MASQVPTPEQLKALPPGYMAEDIGYRLTSTAIAFLVLVHVIYISHIVSRAACAERNHWEIWTFYGQDRGVGRHMSYLLSKEPAKIVPSFQLQTAMELLYMTGVTFPKVCILLLYLRIFADRKVRIATWAVMAIVVSNFVFTGMITTFVVCQPFAFKWDKTIPGGHCADIMALYTYIGVPNIVTDVAIAILPLSTLWKLQMNKKRKFGLFVTFMAGSLGLIAALVRFAEFYEIPLMADLTYYGVETMNYTIVETSAYFICSCLPGTRPWSYNSATFLSWKSGKRSSASRSDNSQSIALGNLVGNHTVFVSTPKANGSSDVESSRAGFIRLEETVDVQSTPGRDERGNMV</sequence>
<feature type="transmembrane region" description="Helical" evidence="6">
    <location>
        <begin position="97"/>
        <end position="119"/>
    </location>
</feature>
<dbReference type="InterPro" id="IPR049326">
    <property type="entry name" value="Rhodopsin_dom_fungi"/>
</dbReference>
<feature type="transmembrane region" description="Helical" evidence="6">
    <location>
        <begin position="23"/>
        <end position="43"/>
    </location>
</feature>
<feature type="domain" description="Rhodopsin" evidence="7">
    <location>
        <begin position="42"/>
        <end position="267"/>
    </location>
</feature>
<evidence type="ECO:0000259" key="7">
    <source>
        <dbReference type="Pfam" id="PF20684"/>
    </source>
</evidence>
<feature type="transmembrane region" description="Helical" evidence="6">
    <location>
        <begin position="206"/>
        <end position="227"/>
    </location>
</feature>